<dbReference type="PANTHER" id="PTHR43313">
    <property type="entry name" value="SHORT-CHAIN DEHYDROGENASE/REDUCTASE FAMILY 9C"/>
    <property type="match status" value="1"/>
</dbReference>
<sequence length="290" mass="30953">MSTRIPSPRGRAVVVTGASSGLGKACAEYLAAAGFRVFAAVRKPGGEPPRPRVEQLVLDVTDAASIAAAEDVVRDRVGDTGLWGLVNNAGICVPAPLECLPLEDLRRQLETSVVGQVATTQAFLPLLRDAGGRVVNITSGLGNVAIPYLGAYAAAMWAKEAFSDALRREVAPSGVRVSVVQPGAILTPIWDKVSDTGTRILDAAPERLRELYQDTFPRFLRSNEHSARTSRTTQEDFARTVLRALADSRPRTRYAVGRDAAVGRVLTRLLPDAALDRAFRSLVTPSGGTL</sequence>
<dbReference type="Proteomes" id="UP001589709">
    <property type="component" value="Unassembled WGS sequence"/>
</dbReference>
<accession>A0ABV5N9X3</accession>
<evidence type="ECO:0000313" key="3">
    <source>
        <dbReference type="Proteomes" id="UP001589709"/>
    </source>
</evidence>
<reference evidence="2 3" key="1">
    <citation type="submission" date="2024-09" db="EMBL/GenBank/DDBJ databases">
        <authorList>
            <person name="Sun Q."/>
            <person name="Mori K."/>
        </authorList>
    </citation>
    <scope>NUCLEOTIDE SEQUENCE [LARGE SCALE GENOMIC DNA]</scope>
    <source>
        <strain evidence="2 3">JCM 6917</strain>
    </source>
</reference>
<dbReference type="InterPro" id="IPR036291">
    <property type="entry name" value="NAD(P)-bd_dom_sf"/>
</dbReference>
<evidence type="ECO:0000256" key="1">
    <source>
        <dbReference type="RuleBase" id="RU000363"/>
    </source>
</evidence>
<organism evidence="2 3">
    <name type="scientific">Streptomyces cinereospinus</name>
    <dbReference type="NCBI Taxonomy" id="285561"/>
    <lineage>
        <taxon>Bacteria</taxon>
        <taxon>Bacillati</taxon>
        <taxon>Actinomycetota</taxon>
        <taxon>Actinomycetes</taxon>
        <taxon>Kitasatosporales</taxon>
        <taxon>Streptomycetaceae</taxon>
        <taxon>Streptomyces</taxon>
    </lineage>
</organism>
<evidence type="ECO:0000313" key="2">
    <source>
        <dbReference type="EMBL" id="MFB9467100.1"/>
    </source>
</evidence>
<dbReference type="Gene3D" id="3.40.50.720">
    <property type="entry name" value="NAD(P)-binding Rossmann-like Domain"/>
    <property type="match status" value="1"/>
</dbReference>
<comment type="similarity">
    <text evidence="1">Belongs to the short-chain dehydrogenases/reductases (SDR) family.</text>
</comment>
<keyword evidence="3" id="KW-1185">Reference proteome</keyword>
<dbReference type="Pfam" id="PF00106">
    <property type="entry name" value="adh_short"/>
    <property type="match status" value="1"/>
</dbReference>
<dbReference type="PANTHER" id="PTHR43313:SF1">
    <property type="entry name" value="3BETA-HYDROXYSTEROID DEHYDROGENASE DHS-16"/>
    <property type="match status" value="1"/>
</dbReference>
<dbReference type="PRINTS" id="PR00080">
    <property type="entry name" value="SDRFAMILY"/>
</dbReference>
<proteinExistence type="inferred from homology"/>
<comment type="caution">
    <text evidence="2">The sequence shown here is derived from an EMBL/GenBank/DDBJ whole genome shotgun (WGS) entry which is preliminary data.</text>
</comment>
<dbReference type="SUPFAM" id="SSF51735">
    <property type="entry name" value="NAD(P)-binding Rossmann-fold domains"/>
    <property type="match status" value="1"/>
</dbReference>
<dbReference type="PRINTS" id="PR00081">
    <property type="entry name" value="GDHRDH"/>
</dbReference>
<gene>
    <name evidence="2" type="ORF">ACFF45_31540</name>
</gene>
<protein>
    <submittedName>
        <fullName evidence="2">SDR family NAD(P)-dependent oxidoreductase</fullName>
    </submittedName>
</protein>
<dbReference type="EMBL" id="JBHMCY010000091">
    <property type="protein sequence ID" value="MFB9467100.1"/>
    <property type="molecule type" value="Genomic_DNA"/>
</dbReference>
<dbReference type="RefSeq" id="WP_381350225.1">
    <property type="nucleotide sequence ID" value="NZ_JBHMCY010000091.1"/>
</dbReference>
<dbReference type="InterPro" id="IPR002347">
    <property type="entry name" value="SDR_fam"/>
</dbReference>
<name>A0ABV5N9X3_9ACTN</name>